<accession>A0A165SVW8</accession>
<dbReference type="STRING" id="989403.SAMN05421798_10480"/>
<evidence type="ECO:0000313" key="1">
    <source>
        <dbReference type="EMBL" id="KZL04545.1"/>
    </source>
</evidence>
<dbReference type="Pfam" id="PF05521">
    <property type="entry name" value="Phage_HCP"/>
    <property type="match status" value="1"/>
</dbReference>
<dbReference type="AlphaFoldDB" id="A0A165SVW8"/>
<dbReference type="OrthoDB" id="7998779at2"/>
<gene>
    <name evidence="1" type="ORF">PsAD2_04628</name>
</gene>
<dbReference type="InterPro" id="IPR008767">
    <property type="entry name" value="Phage_SPP1_head-tail_adaptor"/>
</dbReference>
<dbReference type="EMBL" id="LMCB01000161">
    <property type="protein sequence ID" value="KZL04545.1"/>
    <property type="molecule type" value="Genomic_DNA"/>
</dbReference>
<keyword evidence="2" id="KW-1185">Reference proteome</keyword>
<dbReference type="Proteomes" id="UP000076577">
    <property type="component" value="Unassembled WGS sequence"/>
</dbReference>
<dbReference type="InterPro" id="IPR038666">
    <property type="entry name" value="SSP1_head-tail_sf"/>
</dbReference>
<sequence length="112" mass="12431">MNDVTMLEVVAFEALVSSPDGYGNKTAGYETQFEVRAHFRYLRGGESVIGARLEGIQPVVVTIWRSPDTEAIQTSWRMKDLITGTVYAVRTKVPSDDHLCFELTCESGEIDG</sequence>
<dbReference type="PATRIC" id="fig|989403.3.peg.5068"/>
<organism evidence="1 2">
    <name type="scientific">Pseudovibrio axinellae</name>
    <dbReference type="NCBI Taxonomy" id="989403"/>
    <lineage>
        <taxon>Bacteria</taxon>
        <taxon>Pseudomonadati</taxon>
        <taxon>Pseudomonadota</taxon>
        <taxon>Alphaproteobacteria</taxon>
        <taxon>Hyphomicrobiales</taxon>
        <taxon>Stappiaceae</taxon>
        <taxon>Pseudovibrio</taxon>
    </lineage>
</organism>
<proteinExistence type="predicted"/>
<protein>
    <submittedName>
        <fullName evidence="1">Phage head-tail joining protein</fullName>
    </submittedName>
</protein>
<reference evidence="1 2" key="1">
    <citation type="journal article" date="2016" name="Front. Microbiol.">
        <title>Comparative Genomic Analysis Reveals a Diverse Repertoire of Genes Involved in Prokaryote-Eukaryote Interactions within the Pseudovibrio Genus.</title>
        <authorList>
            <person name="Romano S."/>
            <person name="Fernandez-Guerra A."/>
            <person name="Reen F.J."/>
            <person name="Glockner F.O."/>
            <person name="Crowley S.P."/>
            <person name="O'Sullivan O."/>
            <person name="Cotter P.D."/>
            <person name="Adams C."/>
            <person name="Dobson A.D."/>
            <person name="O'Gara F."/>
        </authorList>
    </citation>
    <scope>NUCLEOTIDE SEQUENCE [LARGE SCALE GENOMIC DNA]</scope>
    <source>
        <strain evidence="1 2">Ad2</strain>
    </source>
</reference>
<name>A0A165SVW8_9HYPH</name>
<comment type="caution">
    <text evidence="1">The sequence shown here is derived from an EMBL/GenBank/DDBJ whole genome shotgun (WGS) entry which is preliminary data.</text>
</comment>
<dbReference type="RefSeq" id="WP_068011150.1">
    <property type="nucleotide sequence ID" value="NZ_FOFM01000004.1"/>
</dbReference>
<dbReference type="Gene3D" id="2.40.10.270">
    <property type="entry name" value="Bacteriophage SPP1 head-tail adaptor protein"/>
    <property type="match status" value="1"/>
</dbReference>
<evidence type="ECO:0000313" key="2">
    <source>
        <dbReference type="Proteomes" id="UP000076577"/>
    </source>
</evidence>